<feature type="region of interest" description="Disordered" evidence="1">
    <location>
        <begin position="1"/>
        <end position="41"/>
    </location>
</feature>
<name>A0A1U7YPX1_NICSY</name>
<gene>
    <name evidence="3" type="primary">LOC104246717</name>
</gene>
<evidence type="ECO:0000313" key="3">
    <source>
        <dbReference type="RefSeq" id="XP_009800895.1"/>
    </source>
</evidence>
<organism evidence="2 3">
    <name type="scientific">Nicotiana sylvestris</name>
    <name type="common">Wood tobacco</name>
    <name type="synonym">South American tobacco</name>
    <dbReference type="NCBI Taxonomy" id="4096"/>
    <lineage>
        <taxon>Eukaryota</taxon>
        <taxon>Viridiplantae</taxon>
        <taxon>Streptophyta</taxon>
        <taxon>Embryophyta</taxon>
        <taxon>Tracheophyta</taxon>
        <taxon>Spermatophyta</taxon>
        <taxon>Magnoliopsida</taxon>
        <taxon>eudicotyledons</taxon>
        <taxon>Gunneridae</taxon>
        <taxon>Pentapetalae</taxon>
        <taxon>asterids</taxon>
        <taxon>lamiids</taxon>
        <taxon>Solanales</taxon>
        <taxon>Solanaceae</taxon>
        <taxon>Nicotianoideae</taxon>
        <taxon>Nicotianeae</taxon>
        <taxon>Nicotiana</taxon>
    </lineage>
</organism>
<reference evidence="2" key="1">
    <citation type="journal article" date="2013" name="Genome Biol.">
        <title>Reference genomes and transcriptomes of Nicotiana sylvestris and Nicotiana tomentosiformis.</title>
        <authorList>
            <person name="Sierro N."/>
            <person name="Battey J.N."/>
            <person name="Ouadi S."/>
            <person name="Bovet L."/>
            <person name="Goepfert S."/>
            <person name="Bakaher N."/>
            <person name="Peitsch M.C."/>
            <person name="Ivanov N.V."/>
        </authorList>
    </citation>
    <scope>NUCLEOTIDE SEQUENCE [LARGE SCALE GENOMIC DNA]</scope>
</reference>
<reference evidence="3" key="2">
    <citation type="submission" date="2025-08" db="UniProtKB">
        <authorList>
            <consortium name="RefSeq"/>
        </authorList>
    </citation>
    <scope>IDENTIFICATION</scope>
    <source>
        <tissue evidence="3">Leaf</tissue>
    </source>
</reference>
<dbReference type="RefSeq" id="XP_009800895.1">
    <property type="nucleotide sequence ID" value="XM_009802593.1"/>
</dbReference>
<proteinExistence type="predicted"/>
<evidence type="ECO:0000256" key="1">
    <source>
        <dbReference type="SAM" id="MobiDB-lite"/>
    </source>
</evidence>
<feature type="compositionally biased region" description="Basic residues" evidence="1">
    <location>
        <begin position="1"/>
        <end position="16"/>
    </location>
</feature>
<dbReference type="Proteomes" id="UP000189701">
    <property type="component" value="Unplaced"/>
</dbReference>
<protein>
    <submittedName>
        <fullName evidence="3">Uncharacterized protein LOC104246717</fullName>
    </submittedName>
</protein>
<dbReference type="AlphaFoldDB" id="A0A1U7YPX1"/>
<accession>A0A1U7YPX1</accession>
<evidence type="ECO:0000313" key="2">
    <source>
        <dbReference type="Proteomes" id="UP000189701"/>
    </source>
</evidence>
<feature type="compositionally biased region" description="Polar residues" evidence="1">
    <location>
        <begin position="17"/>
        <end position="29"/>
    </location>
</feature>
<keyword evidence="2" id="KW-1185">Reference proteome</keyword>
<sequence>MARGRGRGRGRPRKQQKTPISTIRNLVTNKSKDGEDVQTTEQQVAIEQGEVEIAPVISSEMNRIQIHNSSEQGVKEFENGTEGELNGTITEGEKLVTLYTFLRLIQCDTQTDN</sequence>